<accession>A0ABT0GFK7</accession>
<reference evidence="2" key="1">
    <citation type="submission" date="2022-04" db="EMBL/GenBank/DDBJ databases">
        <title>Lysobacter sp. CAU 1642 isolated from sea sand.</title>
        <authorList>
            <person name="Kim W."/>
        </authorList>
    </citation>
    <scope>NUCLEOTIDE SEQUENCE</scope>
    <source>
        <strain evidence="2">CAU 1642</strain>
    </source>
</reference>
<organism evidence="2 3">
    <name type="scientific">Pseudomarimonas salicorniae</name>
    <dbReference type="NCBI Taxonomy" id="2933270"/>
    <lineage>
        <taxon>Bacteria</taxon>
        <taxon>Pseudomonadati</taxon>
        <taxon>Pseudomonadota</taxon>
        <taxon>Gammaproteobacteria</taxon>
        <taxon>Lysobacterales</taxon>
        <taxon>Lysobacteraceae</taxon>
        <taxon>Pseudomarimonas</taxon>
    </lineage>
</organism>
<dbReference type="Proteomes" id="UP001431449">
    <property type="component" value="Unassembled WGS sequence"/>
</dbReference>
<gene>
    <name evidence="2" type="ORF">M0G41_05625</name>
</gene>
<sequence length="301" mass="33463">MHASLLTHGSYRYFWIALVLALASLVAYLWHTPEGAPPNGGTWLGYTLGTIGALLIFWLTWFGVRKRRYGSGSGTAVGWLSAHVYLGTSLILIAFLHSGFQVGWNVHTLALVLMLGVIFSGFFGVYAYLRYPTMMTRNRENATRNAMLDEIVELDQNALTLADAVDPKIHSVVLRSIERTRLGGGVWMQLTARDDSEAALSSLRAAATARDKELKKKNRAESKTMFAMVDFLSSETSTDKQAEALRKLIDLLTRKKALAGRVAKDIQLQALMEIWLYVHVPLSIGLLAALVAHIVSVFFYW</sequence>
<comment type="caution">
    <text evidence="2">The sequence shown here is derived from an EMBL/GenBank/DDBJ whole genome shotgun (WGS) entry which is preliminary data.</text>
</comment>
<dbReference type="EMBL" id="JALNMH010000003">
    <property type="protein sequence ID" value="MCK7593147.1"/>
    <property type="molecule type" value="Genomic_DNA"/>
</dbReference>
<protein>
    <recommendedName>
        <fullName evidence="4">Ferric reductase like transmembrane component</fullName>
    </recommendedName>
</protein>
<keyword evidence="1" id="KW-0812">Transmembrane</keyword>
<feature type="transmembrane region" description="Helical" evidence="1">
    <location>
        <begin position="12"/>
        <end position="31"/>
    </location>
</feature>
<keyword evidence="1" id="KW-1133">Transmembrane helix</keyword>
<evidence type="ECO:0008006" key="4">
    <source>
        <dbReference type="Google" id="ProtNLM"/>
    </source>
</evidence>
<proteinExistence type="predicted"/>
<feature type="transmembrane region" description="Helical" evidence="1">
    <location>
        <begin position="43"/>
        <end position="64"/>
    </location>
</feature>
<evidence type="ECO:0000313" key="2">
    <source>
        <dbReference type="EMBL" id="MCK7593147.1"/>
    </source>
</evidence>
<keyword evidence="1" id="KW-0472">Membrane</keyword>
<evidence type="ECO:0000313" key="3">
    <source>
        <dbReference type="Proteomes" id="UP001431449"/>
    </source>
</evidence>
<feature type="transmembrane region" description="Helical" evidence="1">
    <location>
        <begin position="108"/>
        <end position="129"/>
    </location>
</feature>
<evidence type="ECO:0000256" key="1">
    <source>
        <dbReference type="SAM" id="Phobius"/>
    </source>
</evidence>
<name>A0ABT0GFK7_9GAMM</name>
<feature type="transmembrane region" description="Helical" evidence="1">
    <location>
        <begin position="76"/>
        <end position="96"/>
    </location>
</feature>
<keyword evidence="3" id="KW-1185">Reference proteome</keyword>
<dbReference type="RefSeq" id="WP_248206280.1">
    <property type="nucleotide sequence ID" value="NZ_JALNMH010000003.1"/>
</dbReference>
<feature type="transmembrane region" description="Helical" evidence="1">
    <location>
        <begin position="274"/>
        <end position="300"/>
    </location>
</feature>